<dbReference type="Proteomes" id="UP000053095">
    <property type="component" value="Unassembled WGS sequence"/>
</dbReference>
<name>A0A6V8GZX2_TALPI</name>
<dbReference type="AlphaFoldDB" id="A0A6V8GZX2"/>
<evidence type="ECO:0000313" key="2">
    <source>
        <dbReference type="EMBL" id="GAM34618.1"/>
    </source>
</evidence>
<sequence length="152" mass="16558">MGIMFSFGLAVCAVNVVSEEDITFALVKPGLSASLEVNLGIISACIAPCGPLLRRSFLRSRPKTEQNVVHQQATYTGTRISNYNQSKASRTLHWVDNDDVVLHGITHNAPRRGTGSFNTGAKMLINSINGDTIMVETNEEIDEIVACHKEDV</sequence>
<organism evidence="2 3">
    <name type="scientific">Talaromyces pinophilus</name>
    <name type="common">Penicillium pinophilum</name>
    <dbReference type="NCBI Taxonomy" id="128442"/>
    <lineage>
        <taxon>Eukaryota</taxon>
        <taxon>Fungi</taxon>
        <taxon>Dikarya</taxon>
        <taxon>Ascomycota</taxon>
        <taxon>Pezizomycotina</taxon>
        <taxon>Eurotiomycetes</taxon>
        <taxon>Eurotiomycetidae</taxon>
        <taxon>Eurotiales</taxon>
        <taxon>Trichocomaceae</taxon>
        <taxon>Talaromyces</taxon>
        <taxon>Talaromyces sect. Talaromyces</taxon>
    </lineage>
</organism>
<protein>
    <submittedName>
        <fullName evidence="2">Uncharacterized protein</fullName>
    </submittedName>
</protein>
<gene>
    <name evidence="2" type="ORF">TCE0_015f02307</name>
</gene>
<reference evidence="3" key="1">
    <citation type="journal article" date="2015" name="Genome Announc.">
        <title>Draft genome sequence of Talaromyces cellulolyticus strain Y-94, a source of lignocellulosic biomass-degrading enzymes.</title>
        <authorList>
            <person name="Fujii T."/>
            <person name="Koike H."/>
            <person name="Sawayama S."/>
            <person name="Yano S."/>
            <person name="Inoue H."/>
        </authorList>
    </citation>
    <scope>NUCLEOTIDE SEQUENCE [LARGE SCALE GENOMIC DNA]</scope>
    <source>
        <strain evidence="3">Y-94</strain>
    </source>
</reference>
<dbReference type="EMBL" id="DF933811">
    <property type="protein sequence ID" value="GAM34618.1"/>
    <property type="molecule type" value="Genomic_DNA"/>
</dbReference>
<accession>A0A6V8GZX2</accession>
<feature type="chain" id="PRO_5027831681" evidence="1">
    <location>
        <begin position="19"/>
        <end position="152"/>
    </location>
</feature>
<keyword evidence="1" id="KW-0732">Signal</keyword>
<proteinExistence type="predicted"/>
<evidence type="ECO:0000256" key="1">
    <source>
        <dbReference type="SAM" id="SignalP"/>
    </source>
</evidence>
<evidence type="ECO:0000313" key="3">
    <source>
        <dbReference type="Proteomes" id="UP000053095"/>
    </source>
</evidence>
<comment type="caution">
    <text evidence="2">The sequence shown here is derived from an EMBL/GenBank/DDBJ whole genome shotgun (WGS) entry which is preliminary data.</text>
</comment>
<keyword evidence="3" id="KW-1185">Reference proteome</keyword>
<feature type="signal peptide" evidence="1">
    <location>
        <begin position="1"/>
        <end position="18"/>
    </location>
</feature>